<keyword evidence="21" id="KW-1185">Reference proteome</keyword>
<comment type="subcellular location">
    <subcellularLocation>
        <location evidence="2 19">Cell membrane</location>
        <topology evidence="2 19">Multi-pass membrane protein</topology>
    </subcellularLocation>
</comment>
<dbReference type="EMBL" id="LOPU01000016">
    <property type="protein sequence ID" value="KTG10978.1"/>
    <property type="molecule type" value="Genomic_DNA"/>
</dbReference>
<dbReference type="GO" id="GO:0009236">
    <property type="term" value="P:cobalamin biosynthetic process"/>
    <property type="evidence" value="ECO:0007669"/>
    <property type="project" value="UniProtKB-UniRule"/>
</dbReference>
<evidence type="ECO:0000256" key="6">
    <source>
        <dbReference type="ARBA" id="ARBA00015850"/>
    </source>
</evidence>
<reference evidence="20 21" key="1">
    <citation type="submission" date="2015-12" db="EMBL/GenBank/DDBJ databases">
        <title>Haloprofundus marisrubri gen. nov., sp. nov., an extremely halophilic archaeon isolated from the Discovery deep brine-seawater interface in the Red Sea.</title>
        <authorList>
            <person name="Zhang G."/>
            <person name="Stingl U."/>
            <person name="Rashid M."/>
        </authorList>
    </citation>
    <scope>NUCLEOTIDE SEQUENCE [LARGE SCALE GENOMIC DNA]</scope>
    <source>
        <strain evidence="20 21">SB9</strain>
    </source>
</reference>
<dbReference type="PANTHER" id="PTHR34148:SF1">
    <property type="entry name" value="ADENOSYLCOBINAMIDE-GDP RIBAZOLETRANSFERASE"/>
    <property type="match status" value="1"/>
</dbReference>
<evidence type="ECO:0000256" key="4">
    <source>
        <dbReference type="ARBA" id="ARBA00010561"/>
    </source>
</evidence>
<accession>A0A0W1RBY2</accession>
<evidence type="ECO:0000256" key="2">
    <source>
        <dbReference type="ARBA" id="ARBA00004651"/>
    </source>
</evidence>
<keyword evidence="10 19" id="KW-0812">Transmembrane</keyword>
<dbReference type="GO" id="GO:0051073">
    <property type="term" value="F:adenosylcobinamide-GDP ribazoletransferase activity"/>
    <property type="evidence" value="ECO:0007669"/>
    <property type="project" value="UniProtKB-UniRule"/>
</dbReference>
<dbReference type="AlphaFoldDB" id="A0A0W1RBY2"/>
<proteinExistence type="inferred from homology"/>
<keyword evidence="11 19" id="KW-0460">Magnesium</keyword>
<feature type="transmembrane region" description="Helical" evidence="19">
    <location>
        <begin position="199"/>
        <end position="217"/>
    </location>
</feature>
<dbReference type="RefSeq" id="WP_058580777.1">
    <property type="nucleotide sequence ID" value="NZ_LOPU01000016.1"/>
</dbReference>
<keyword evidence="13 19" id="KW-0472">Membrane</keyword>
<evidence type="ECO:0000256" key="7">
    <source>
        <dbReference type="ARBA" id="ARBA00022475"/>
    </source>
</evidence>
<evidence type="ECO:0000256" key="3">
    <source>
        <dbReference type="ARBA" id="ARBA00004663"/>
    </source>
</evidence>
<gene>
    <name evidence="19" type="primary">cobS</name>
    <name evidence="20" type="ORF">AUR64_07350</name>
</gene>
<dbReference type="Proteomes" id="UP000054387">
    <property type="component" value="Unassembled WGS sequence"/>
</dbReference>
<dbReference type="HAMAP" id="MF_00719">
    <property type="entry name" value="CobS"/>
    <property type="match status" value="1"/>
</dbReference>
<keyword evidence="12 19" id="KW-1133">Transmembrane helix</keyword>
<comment type="catalytic activity">
    <reaction evidence="18 19">
        <text>alpha-ribazole 5'-phosphate + adenosylcob(III)inamide-GDP = adenosylcob(III)alamin 5'-phosphate + GMP + H(+)</text>
        <dbReference type="Rhea" id="RHEA:23560"/>
        <dbReference type="ChEBI" id="CHEBI:15378"/>
        <dbReference type="ChEBI" id="CHEBI:57918"/>
        <dbReference type="ChEBI" id="CHEBI:58115"/>
        <dbReference type="ChEBI" id="CHEBI:60487"/>
        <dbReference type="ChEBI" id="CHEBI:60493"/>
        <dbReference type="EC" id="2.7.8.26"/>
    </reaction>
</comment>
<feature type="transmembrane region" description="Helical" evidence="19">
    <location>
        <begin position="107"/>
        <end position="132"/>
    </location>
</feature>
<comment type="similarity">
    <text evidence="4 19">Belongs to the CobS family.</text>
</comment>
<evidence type="ECO:0000256" key="5">
    <source>
        <dbReference type="ARBA" id="ARBA00013200"/>
    </source>
</evidence>
<comment type="caution">
    <text evidence="20">The sequence shown here is derived from an EMBL/GenBank/DDBJ whole genome shotgun (WGS) entry which is preliminary data.</text>
</comment>
<evidence type="ECO:0000256" key="18">
    <source>
        <dbReference type="ARBA" id="ARBA00049504"/>
    </source>
</evidence>
<keyword evidence="9 19" id="KW-0808">Transferase</keyword>
<evidence type="ECO:0000256" key="12">
    <source>
        <dbReference type="ARBA" id="ARBA00022989"/>
    </source>
</evidence>
<evidence type="ECO:0000256" key="13">
    <source>
        <dbReference type="ARBA" id="ARBA00023136"/>
    </source>
</evidence>
<evidence type="ECO:0000256" key="8">
    <source>
        <dbReference type="ARBA" id="ARBA00022573"/>
    </source>
</evidence>
<evidence type="ECO:0000256" key="16">
    <source>
        <dbReference type="ARBA" id="ARBA00032853"/>
    </source>
</evidence>
<protein>
    <recommendedName>
        <fullName evidence="6 19">Adenosylcobinamide-GDP ribazoletransferase</fullName>
        <ecNumber evidence="5 19">2.7.8.26</ecNumber>
    </recommendedName>
    <alternativeName>
        <fullName evidence="16 19">Cobalamin synthase</fullName>
    </alternativeName>
    <alternativeName>
        <fullName evidence="15 19">Cobalamin-5'-phosphate synthase</fullName>
    </alternativeName>
</protein>
<comment type="cofactor">
    <cofactor evidence="1 19">
        <name>Mg(2+)</name>
        <dbReference type="ChEBI" id="CHEBI:18420"/>
    </cofactor>
</comment>
<comment type="catalytic activity">
    <reaction evidence="17 19">
        <text>alpha-ribazole + adenosylcob(III)inamide-GDP = adenosylcob(III)alamin + GMP + H(+)</text>
        <dbReference type="Rhea" id="RHEA:16049"/>
        <dbReference type="ChEBI" id="CHEBI:10329"/>
        <dbReference type="ChEBI" id="CHEBI:15378"/>
        <dbReference type="ChEBI" id="CHEBI:18408"/>
        <dbReference type="ChEBI" id="CHEBI:58115"/>
        <dbReference type="ChEBI" id="CHEBI:60487"/>
        <dbReference type="EC" id="2.7.8.26"/>
    </reaction>
</comment>
<dbReference type="NCBIfam" id="TIGR00317">
    <property type="entry name" value="cobS"/>
    <property type="match status" value="1"/>
</dbReference>
<evidence type="ECO:0000256" key="17">
    <source>
        <dbReference type="ARBA" id="ARBA00048623"/>
    </source>
</evidence>
<evidence type="ECO:0000256" key="1">
    <source>
        <dbReference type="ARBA" id="ARBA00001946"/>
    </source>
</evidence>
<dbReference type="EC" id="2.7.8.26" evidence="5 19"/>
<dbReference type="GO" id="GO:0008818">
    <property type="term" value="F:cobalamin 5'-phosphate synthase activity"/>
    <property type="evidence" value="ECO:0007669"/>
    <property type="project" value="UniProtKB-UniRule"/>
</dbReference>
<evidence type="ECO:0000256" key="10">
    <source>
        <dbReference type="ARBA" id="ARBA00022692"/>
    </source>
</evidence>
<evidence type="ECO:0000256" key="19">
    <source>
        <dbReference type="HAMAP-Rule" id="MF_00719"/>
    </source>
</evidence>
<dbReference type="STRING" id="1514971.AUR64_07350"/>
<organism evidence="20 21">
    <name type="scientific">Haloprofundus marisrubri</name>
    <dbReference type="NCBI Taxonomy" id="1514971"/>
    <lineage>
        <taxon>Archaea</taxon>
        <taxon>Methanobacteriati</taxon>
        <taxon>Methanobacteriota</taxon>
        <taxon>Stenosarchaea group</taxon>
        <taxon>Halobacteria</taxon>
        <taxon>Halobacteriales</taxon>
        <taxon>Haloferacaceae</taxon>
        <taxon>Haloprofundus</taxon>
    </lineage>
</organism>
<comment type="pathway">
    <text evidence="3 19">Cofactor biosynthesis; adenosylcobalamin biosynthesis; adenosylcobalamin from cob(II)yrinate a,c-diamide: step 7/7.</text>
</comment>
<name>A0A0W1RBY2_9EURY</name>
<evidence type="ECO:0000313" key="20">
    <source>
        <dbReference type="EMBL" id="KTG10978.1"/>
    </source>
</evidence>
<feature type="transmembrane region" description="Helical" evidence="19">
    <location>
        <begin position="33"/>
        <end position="56"/>
    </location>
</feature>
<dbReference type="PANTHER" id="PTHR34148">
    <property type="entry name" value="ADENOSYLCOBINAMIDE-GDP RIBAZOLETRANSFERASE"/>
    <property type="match status" value="1"/>
</dbReference>
<dbReference type="OrthoDB" id="11748at2157"/>
<evidence type="ECO:0000256" key="9">
    <source>
        <dbReference type="ARBA" id="ARBA00022679"/>
    </source>
</evidence>
<keyword evidence="8 19" id="KW-0169">Cobalamin biosynthesis</keyword>
<evidence type="ECO:0000256" key="15">
    <source>
        <dbReference type="ARBA" id="ARBA00032605"/>
    </source>
</evidence>
<feature type="transmembrane region" description="Helical" evidence="19">
    <location>
        <begin position="138"/>
        <end position="160"/>
    </location>
</feature>
<dbReference type="GO" id="GO:0005886">
    <property type="term" value="C:plasma membrane"/>
    <property type="evidence" value="ECO:0007669"/>
    <property type="project" value="UniProtKB-SubCell"/>
</dbReference>
<evidence type="ECO:0000256" key="11">
    <source>
        <dbReference type="ARBA" id="ARBA00022842"/>
    </source>
</evidence>
<dbReference type="Pfam" id="PF02654">
    <property type="entry name" value="CobS"/>
    <property type="match status" value="1"/>
</dbReference>
<dbReference type="InterPro" id="IPR003805">
    <property type="entry name" value="CobS"/>
</dbReference>
<dbReference type="UniPathway" id="UPA00148">
    <property type="reaction ID" value="UER00238"/>
</dbReference>
<keyword evidence="7 19" id="KW-1003">Cell membrane</keyword>
<sequence>MVLSALRGGLAFLTRLPVGGGEREWDAFRTTPVVFPLVGYLVGALAALPFTLLYAVPQPGTVAALYLATLYLVTGITHADGLADIGDAAVVHGDAERRLDVLKDSQTGVGGALVLVLSVVALALGAFGLVTATANPIVALRIVVAAEVGAKAGMALLACLGTPAHEGLGSAVVAENDVSGLLPVSVALLPALLAAPPSATPALVCALFSGPAVALLVRRWSQAALGGVSGDALGATNELGRVVGLHAGVVAWTLF</sequence>
<evidence type="ECO:0000256" key="14">
    <source>
        <dbReference type="ARBA" id="ARBA00025228"/>
    </source>
</evidence>
<comment type="function">
    <text evidence="14 19">Joins adenosylcobinamide-GDP and alpha-ribazole to generate adenosylcobalamin (Ado-cobalamin). Also synthesizes adenosylcobalamin 5'-phosphate from adenosylcobinamide-GDP and alpha-ribazole 5'-phosphate.</text>
</comment>
<evidence type="ECO:0000313" key="21">
    <source>
        <dbReference type="Proteomes" id="UP000054387"/>
    </source>
</evidence>